<evidence type="ECO:0000313" key="4">
    <source>
        <dbReference type="Proteomes" id="UP000019116"/>
    </source>
</evidence>
<evidence type="ECO:0000259" key="2">
    <source>
        <dbReference type="Pfam" id="PF12937"/>
    </source>
</evidence>
<dbReference type="Gramene" id="TraesSYM2D03G01263680.1">
    <property type="protein sequence ID" value="TraesSYM2D03G01263680.1.CDS1"/>
    <property type="gene ID" value="TraesSYM2D03G01263680"/>
</dbReference>
<accession>A0A3B6DJ15</accession>
<evidence type="ECO:0000313" key="3">
    <source>
        <dbReference type="EnsemblPlants" id="TraesCS2D02G416800.1.cds1"/>
    </source>
</evidence>
<dbReference type="Gramene" id="TraesARI2D03G01264450.1">
    <property type="protein sequence ID" value="TraesARI2D03G01264450.1.CDS1"/>
    <property type="gene ID" value="TraesARI2D03G01264450"/>
</dbReference>
<dbReference type="Proteomes" id="UP000019116">
    <property type="component" value="Chromosome 2D"/>
</dbReference>
<dbReference type="SUPFAM" id="SSF81383">
    <property type="entry name" value="F-box domain"/>
    <property type="match status" value="1"/>
</dbReference>
<dbReference type="InterPro" id="IPR005174">
    <property type="entry name" value="KIB1-4_b-propeller"/>
</dbReference>
<dbReference type="Gene3D" id="1.20.1280.50">
    <property type="match status" value="1"/>
</dbReference>
<dbReference type="EnsemblPlants" id="TraesCS2D02G416800.1">
    <property type="protein sequence ID" value="TraesCS2D02G416800.1.cds1"/>
    <property type="gene ID" value="TraesCS2D02G416800"/>
</dbReference>
<dbReference type="Gramene" id="TraesPARA_EIv1.0_0726230.1">
    <property type="protein sequence ID" value="TraesPARA_EIv1.0_0726230.1.CDS1"/>
    <property type="gene ID" value="TraesPARA_EIv1.0_0726230"/>
</dbReference>
<organism evidence="3">
    <name type="scientific">Triticum aestivum</name>
    <name type="common">Wheat</name>
    <dbReference type="NCBI Taxonomy" id="4565"/>
    <lineage>
        <taxon>Eukaryota</taxon>
        <taxon>Viridiplantae</taxon>
        <taxon>Streptophyta</taxon>
        <taxon>Embryophyta</taxon>
        <taxon>Tracheophyta</taxon>
        <taxon>Spermatophyta</taxon>
        <taxon>Magnoliopsida</taxon>
        <taxon>Liliopsida</taxon>
        <taxon>Poales</taxon>
        <taxon>Poaceae</taxon>
        <taxon>BOP clade</taxon>
        <taxon>Pooideae</taxon>
        <taxon>Triticodae</taxon>
        <taxon>Triticeae</taxon>
        <taxon>Triticinae</taxon>
        <taxon>Triticum</taxon>
    </lineage>
</organism>
<sequence length="386" mass="43307">MSTTAGSTQSSSSPQWSDLPDDLLGLVHLRLACPRDRVRVAAVCKGWRAAASLLPRPPGRPLLLVSLRRVRCNGTKRLCGPDDSWVVRVPDKAEDKWFLGSHEGGWVAAVDWSKLVIVNLFSGAEVEASPSLDVDDIGTTSLRKIIFSEAPTSSSCILAAIAYQRYHIALCKVGRHQSGWTVKSLGEKFIVDIAFCKGELYGLVYPNEELIKFKIDMKAEGTPVITSCHPLAIERRHGPQVYEAHLIELHGKPSMAIDRWWLPNRESFFKIFTLVDTDNDKAYKYKWAEVLNFGDHALFLGVNWSKAVHVTADGHHGLERNHVYYSEENLSPTKKLPDDVVYLVTIDNDGQMYCREDQSVGDGVERTGYYVTSRKHRPMWVCPTLL</sequence>
<dbReference type="Gramene" id="TraesMAC2D03G01246210.1">
    <property type="protein sequence ID" value="TraesMAC2D03G01246210.1.CDS1"/>
    <property type="gene ID" value="TraesMAC2D03G01246210"/>
</dbReference>
<dbReference type="Gramene" id="TraesCS2D02G416800.1">
    <property type="protein sequence ID" value="TraesCS2D02G416800.1.cds1"/>
    <property type="gene ID" value="TraesCS2D02G416800"/>
</dbReference>
<dbReference type="Gramene" id="TraesJUL2D03G01255830.1">
    <property type="protein sequence ID" value="TraesJUL2D03G01255830.1.CDS1"/>
    <property type="gene ID" value="TraesJUL2D03G01255830"/>
</dbReference>
<dbReference type="Gramene" id="TraesNOR2D03G01264490.1">
    <property type="protein sequence ID" value="TraesNOR2D03G01264490.1.CDS1"/>
    <property type="gene ID" value="TraesNOR2D03G01264490"/>
</dbReference>
<dbReference type="Gramene" id="TraesCS2D03G0939300.1">
    <property type="protein sequence ID" value="TraesCS2D03G0939300.1.CDS1"/>
    <property type="gene ID" value="TraesCS2D03G0939300"/>
</dbReference>
<dbReference type="Pfam" id="PF12937">
    <property type="entry name" value="F-box-like"/>
    <property type="match status" value="1"/>
</dbReference>
<dbReference type="Gramene" id="TraesCAD_scaffold_025039_01G000100.1">
    <property type="protein sequence ID" value="TraesCAD_scaffold_025039_01G000100.1"/>
    <property type="gene ID" value="TraesCAD_scaffold_025039_01G000100"/>
</dbReference>
<dbReference type="PANTHER" id="PTHR33110">
    <property type="entry name" value="F-BOX/KELCH-REPEAT PROTEIN-RELATED"/>
    <property type="match status" value="1"/>
</dbReference>
<dbReference type="Gramene" id="TraesJAG2D03G01254270.1">
    <property type="protein sequence ID" value="TraesJAG2D03G01254270.1.CDS1"/>
    <property type="gene ID" value="TraesJAG2D03G01254270"/>
</dbReference>
<dbReference type="Gramene" id="TraesRN2A0100985800.1">
    <property type="protein sequence ID" value="TraesRN2A0100985800.1"/>
    <property type="gene ID" value="TraesRN2A0100985800"/>
</dbReference>
<feature type="domain" description="KIB1-4 beta-propeller" evidence="1">
    <location>
        <begin position="87"/>
        <end position="332"/>
    </location>
</feature>
<dbReference type="InterPro" id="IPR036047">
    <property type="entry name" value="F-box-like_dom_sf"/>
</dbReference>
<dbReference type="Gramene" id="TraesWEE_scaffold_006377_01G000100.1">
    <property type="protein sequence ID" value="TraesWEE_scaffold_006377_01G000100.1"/>
    <property type="gene ID" value="TraesWEE_scaffold_006377_01G000100"/>
</dbReference>
<evidence type="ECO:0000259" key="1">
    <source>
        <dbReference type="Pfam" id="PF03478"/>
    </source>
</evidence>
<dbReference type="Gramene" id="TraesLAC2D03G01199550.1">
    <property type="protein sequence ID" value="TraesLAC2D03G01199550.1.CDS1"/>
    <property type="gene ID" value="TraesLAC2D03G01199550"/>
</dbReference>
<feature type="domain" description="F-box" evidence="2">
    <location>
        <begin position="16"/>
        <end position="52"/>
    </location>
</feature>
<protein>
    <submittedName>
        <fullName evidence="3">Uncharacterized protein</fullName>
    </submittedName>
</protein>
<name>A0A3B6DJ15_WHEAT</name>
<dbReference type="Gramene" id="TraesLDM2D03G01249150.1">
    <property type="protein sequence ID" value="TraesLDM2D03G01249150.1.CDS1"/>
    <property type="gene ID" value="TraesLDM2D03G01249150"/>
</dbReference>
<dbReference type="Pfam" id="PF03478">
    <property type="entry name" value="Beta-prop_KIB1-4"/>
    <property type="match status" value="1"/>
</dbReference>
<keyword evidence="4" id="KW-1185">Reference proteome</keyword>
<dbReference type="PANTHER" id="PTHR33110:SF38">
    <property type="entry name" value="DUF295 DOMAIN-CONTAINING PROTEIN"/>
    <property type="match status" value="1"/>
</dbReference>
<dbReference type="OMA" id="CHIALCK"/>
<dbReference type="Gramene" id="TraesSTA2D03G01236950.1">
    <property type="protein sequence ID" value="TraesSTA2D03G01236950.1.CDS1"/>
    <property type="gene ID" value="TraesSTA2D03G01236950"/>
</dbReference>
<dbReference type="InterPro" id="IPR001810">
    <property type="entry name" value="F-box_dom"/>
</dbReference>
<reference evidence="3" key="1">
    <citation type="submission" date="2018-08" db="EMBL/GenBank/DDBJ databases">
        <authorList>
            <person name="Rossello M."/>
        </authorList>
    </citation>
    <scope>NUCLEOTIDE SEQUENCE [LARGE SCALE GENOMIC DNA]</scope>
    <source>
        <strain evidence="3">cv. Chinese Spring</strain>
    </source>
</reference>
<proteinExistence type="predicted"/>
<dbReference type="Gramene" id="TraesCLE_scaffold_012490_01G000100.1">
    <property type="protein sequence ID" value="TraesCLE_scaffold_012490_01G000100.1"/>
    <property type="gene ID" value="TraesCLE_scaffold_012490_01G000100"/>
</dbReference>
<dbReference type="Gramene" id="TraesROB_scaffold_023224_01G000100.1">
    <property type="protein sequence ID" value="TraesROB_scaffold_023224_01G000100.1"/>
    <property type="gene ID" value="TraesROB_scaffold_023224_01G000100"/>
</dbReference>
<reference evidence="3" key="2">
    <citation type="submission" date="2018-10" db="UniProtKB">
        <authorList>
            <consortium name="EnsemblPlants"/>
        </authorList>
    </citation>
    <scope>IDENTIFICATION</scope>
</reference>
<dbReference type="AlphaFoldDB" id="A0A3B6DJ15"/>